<sequence length="360" mass="38669">MRVGSSPTPSTLVWLFSLLSLIDFALAYTIRRRDENPEHVVLADCVDEKGYKSSEMAYFPDTPGKVGYQDFAVVETSPGTHRTWVDSITSATFPTKVIFEANLGASVVAGEYAGSATNGYGKFSCWGGTGGQLYWHDGKTCYMVYDCDHRPKPEATKTSTSTSSATNTSSNSSTTPTNTSDPEGAGSDSNSGSADEEKAEDRGYTAIPKKGSDGIEEIITDEKQDGPRLQTGAIIGGILGIIAVIAIACIAGCLYHRRKRNSKAPTVQQHSELGSDGQVNELDPEGLVEMDTGKVMHVEVHEVPATNGRGHAVEMPADVPVRDVKIGGNPDAVELPAEMPSMQQIGYERQRRISIEKNTQ</sequence>
<dbReference type="STRING" id="1160509.A0A3N4I435"/>
<feature type="compositionally biased region" description="Low complexity" evidence="5">
    <location>
        <begin position="158"/>
        <end position="193"/>
    </location>
</feature>
<accession>A0A3N4I435</accession>
<reference evidence="8 9" key="1">
    <citation type="journal article" date="2018" name="Nat. Ecol. Evol.">
        <title>Pezizomycetes genomes reveal the molecular basis of ectomycorrhizal truffle lifestyle.</title>
        <authorList>
            <person name="Murat C."/>
            <person name="Payen T."/>
            <person name="Noel B."/>
            <person name="Kuo A."/>
            <person name="Morin E."/>
            <person name="Chen J."/>
            <person name="Kohler A."/>
            <person name="Krizsan K."/>
            <person name="Balestrini R."/>
            <person name="Da Silva C."/>
            <person name="Montanini B."/>
            <person name="Hainaut M."/>
            <person name="Levati E."/>
            <person name="Barry K.W."/>
            <person name="Belfiori B."/>
            <person name="Cichocki N."/>
            <person name="Clum A."/>
            <person name="Dockter R.B."/>
            <person name="Fauchery L."/>
            <person name="Guy J."/>
            <person name="Iotti M."/>
            <person name="Le Tacon F."/>
            <person name="Lindquist E.A."/>
            <person name="Lipzen A."/>
            <person name="Malagnac F."/>
            <person name="Mello A."/>
            <person name="Molinier V."/>
            <person name="Miyauchi S."/>
            <person name="Poulain J."/>
            <person name="Riccioni C."/>
            <person name="Rubini A."/>
            <person name="Sitrit Y."/>
            <person name="Splivallo R."/>
            <person name="Traeger S."/>
            <person name="Wang M."/>
            <person name="Zifcakova L."/>
            <person name="Wipf D."/>
            <person name="Zambonelli A."/>
            <person name="Paolocci F."/>
            <person name="Nowrousian M."/>
            <person name="Ottonello S."/>
            <person name="Baldrian P."/>
            <person name="Spatafora J.W."/>
            <person name="Henrissat B."/>
            <person name="Nagy L.G."/>
            <person name="Aury J.M."/>
            <person name="Wincker P."/>
            <person name="Grigoriev I.V."/>
            <person name="Bonfante P."/>
            <person name="Martin F.M."/>
        </authorList>
    </citation>
    <scope>NUCLEOTIDE SEQUENCE [LARGE SCALE GENOMIC DNA]</scope>
    <source>
        <strain evidence="8 9">RN42</strain>
    </source>
</reference>
<organism evidence="8 9">
    <name type="scientific">Ascobolus immersus RN42</name>
    <dbReference type="NCBI Taxonomy" id="1160509"/>
    <lineage>
        <taxon>Eukaryota</taxon>
        <taxon>Fungi</taxon>
        <taxon>Dikarya</taxon>
        <taxon>Ascomycota</taxon>
        <taxon>Pezizomycotina</taxon>
        <taxon>Pezizomycetes</taxon>
        <taxon>Pezizales</taxon>
        <taxon>Ascobolaceae</taxon>
        <taxon>Ascobolus</taxon>
    </lineage>
</organism>
<feature type="signal peptide" evidence="7">
    <location>
        <begin position="1"/>
        <end position="27"/>
    </location>
</feature>
<dbReference type="Proteomes" id="UP000275078">
    <property type="component" value="Unassembled WGS sequence"/>
</dbReference>
<proteinExistence type="predicted"/>
<keyword evidence="7" id="KW-0732">Signal</keyword>
<evidence type="ECO:0000256" key="1">
    <source>
        <dbReference type="ARBA" id="ARBA00004167"/>
    </source>
</evidence>
<comment type="subcellular location">
    <subcellularLocation>
        <location evidence="1">Membrane</location>
        <topology evidence="1">Single-pass membrane protein</topology>
    </subcellularLocation>
</comment>
<evidence type="ECO:0000256" key="2">
    <source>
        <dbReference type="ARBA" id="ARBA00022692"/>
    </source>
</evidence>
<dbReference type="OrthoDB" id="5213764at2759"/>
<feature type="chain" id="PRO_5017979948" description="Mid2 domain-containing protein" evidence="7">
    <location>
        <begin position="28"/>
        <end position="360"/>
    </location>
</feature>
<keyword evidence="2 6" id="KW-0812">Transmembrane</keyword>
<name>A0A3N4I435_ASCIM</name>
<dbReference type="InterPro" id="IPR051694">
    <property type="entry name" value="Immunoregulatory_rcpt-like"/>
</dbReference>
<feature type="transmembrane region" description="Helical" evidence="6">
    <location>
        <begin position="233"/>
        <end position="255"/>
    </location>
</feature>
<evidence type="ECO:0000313" key="9">
    <source>
        <dbReference type="Proteomes" id="UP000275078"/>
    </source>
</evidence>
<evidence type="ECO:0000256" key="4">
    <source>
        <dbReference type="ARBA" id="ARBA00023136"/>
    </source>
</evidence>
<gene>
    <name evidence="8" type="ORF">BJ508DRAFT_327530</name>
</gene>
<dbReference type="EMBL" id="ML119690">
    <property type="protein sequence ID" value="RPA80217.1"/>
    <property type="molecule type" value="Genomic_DNA"/>
</dbReference>
<dbReference type="PANTHER" id="PTHR15549">
    <property type="entry name" value="PAIRED IMMUNOGLOBULIN-LIKE TYPE 2 RECEPTOR"/>
    <property type="match status" value="1"/>
</dbReference>
<keyword evidence="4 6" id="KW-0472">Membrane</keyword>
<evidence type="ECO:0008006" key="10">
    <source>
        <dbReference type="Google" id="ProtNLM"/>
    </source>
</evidence>
<evidence type="ECO:0000256" key="6">
    <source>
        <dbReference type="SAM" id="Phobius"/>
    </source>
</evidence>
<evidence type="ECO:0000256" key="7">
    <source>
        <dbReference type="SAM" id="SignalP"/>
    </source>
</evidence>
<dbReference type="GO" id="GO:0071944">
    <property type="term" value="C:cell periphery"/>
    <property type="evidence" value="ECO:0007669"/>
    <property type="project" value="UniProtKB-ARBA"/>
</dbReference>
<keyword evidence="9" id="KW-1185">Reference proteome</keyword>
<protein>
    <recommendedName>
        <fullName evidence="10">Mid2 domain-containing protein</fullName>
    </recommendedName>
</protein>
<keyword evidence="3 6" id="KW-1133">Transmembrane helix</keyword>
<evidence type="ECO:0000256" key="3">
    <source>
        <dbReference type="ARBA" id="ARBA00022989"/>
    </source>
</evidence>
<evidence type="ECO:0000256" key="5">
    <source>
        <dbReference type="SAM" id="MobiDB-lite"/>
    </source>
</evidence>
<dbReference type="AlphaFoldDB" id="A0A3N4I435"/>
<evidence type="ECO:0000313" key="8">
    <source>
        <dbReference type="EMBL" id="RPA80217.1"/>
    </source>
</evidence>
<dbReference type="GO" id="GO:0016020">
    <property type="term" value="C:membrane"/>
    <property type="evidence" value="ECO:0007669"/>
    <property type="project" value="UniProtKB-SubCell"/>
</dbReference>
<feature type="region of interest" description="Disordered" evidence="5">
    <location>
        <begin position="153"/>
        <end position="215"/>
    </location>
</feature>